<dbReference type="GO" id="GO:0016787">
    <property type="term" value="F:hydrolase activity"/>
    <property type="evidence" value="ECO:0007669"/>
    <property type="project" value="UniProtKB-KW"/>
</dbReference>
<dbReference type="CDD" id="cd00229">
    <property type="entry name" value="SGNH_hydrolase"/>
    <property type="match status" value="1"/>
</dbReference>
<dbReference type="AlphaFoldDB" id="A0AA94WPR0"/>
<protein>
    <submittedName>
        <fullName evidence="1">SGNH/GDSL hydrolase family protein</fullName>
    </submittedName>
</protein>
<dbReference type="Gene3D" id="3.40.50.1110">
    <property type="entry name" value="SGNH hydrolase"/>
    <property type="match status" value="1"/>
</dbReference>
<proteinExistence type="predicted"/>
<sequence length="267" mass="30495">MRTLMMLVVLTCIGAIVYGNFHWNAKLSSAMDQEYVSTSADTNPSNTDEKVVENKEELSEQDFGEIPLEVSEFLIEKQNKGEVVELVIIGSEVNELSDNKWSKLFKEEMETTYEGLFNITVNAIPGEVTTADVVNEGLYLENLVTKPDIVILEPFLLESNGLIIIEHTLQNISTMIDGLKEKNPELFVFLQPGQPLRNATYYPMDVDELKTWSAENGYPYINHWESWPKEPDEVSKYIVNDDILPNEEGHKIWAEHLIQYFIGETKN</sequence>
<dbReference type="RefSeq" id="WP_148965439.1">
    <property type="nucleotide sequence ID" value="NZ_VTEU01000002.1"/>
</dbReference>
<organism evidence="1 2">
    <name type="scientific">Sutcliffiella horikoshii</name>
    <dbReference type="NCBI Taxonomy" id="79883"/>
    <lineage>
        <taxon>Bacteria</taxon>
        <taxon>Bacillati</taxon>
        <taxon>Bacillota</taxon>
        <taxon>Bacilli</taxon>
        <taxon>Bacillales</taxon>
        <taxon>Bacillaceae</taxon>
        <taxon>Sutcliffiella</taxon>
    </lineage>
</organism>
<evidence type="ECO:0000313" key="2">
    <source>
        <dbReference type="Proteomes" id="UP000323393"/>
    </source>
</evidence>
<evidence type="ECO:0000313" key="1">
    <source>
        <dbReference type="EMBL" id="TYS59962.1"/>
    </source>
</evidence>
<dbReference type="InterPro" id="IPR036514">
    <property type="entry name" value="SGNH_hydro_sf"/>
</dbReference>
<dbReference type="Proteomes" id="UP000323393">
    <property type="component" value="Unassembled WGS sequence"/>
</dbReference>
<dbReference type="EMBL" id="VTEU01000002">
    <property type="protein sequence ID" value="TYS59962.1"/>
    <property type="molecule type" value="Genomic_DNA"/>
</dbReference>
<name>A0AA94WPR0_9BACI</name>
<reference evidence="1 2" key="1">
    <citation type="submission" date="2019-08" db="EMBL/GenBank/DDBJ databases">
        <title>Bacillus genomes from the desert of Cuatro Cienegas, Coahuila.</title>
        <authorList>
            <person name="Olmedo-Alvarez G."/>
        </authorList>
    </citation>
    <scope>NUCLEOTIDE SEQUENCE [LARGE SCALE GENOMIC DNA]</scope>
    <source>
        <strain evidence="1 2">CH88_3T</strain>
    </source>
</reference>
<dbReference type="SUPFAM" id="SSF52266">
    <property type="entry name" value="SGNH hydrolase"/>
    <property type="match status" value="1"/>
</dbReference>
<accession>A0AA94WPR0</accession>
<comment type="caution">
    <text evidence="1">The sequence shown here is derived from an EMBL/GenBank/DDBJ whole genome shotgun (WGS) entry which is preliminary data.</text>
</comment>
<keyword evidence="1" id="KW-0378">Hydrolase</keyword>
<gene>
    <name evidence="1" type="ORF">FZC74_07350</name>
</gene>